<dbReference type="HOGENOM" id="CLU_115719_2_0_7"/>
<evidence type="ECO:0000259" key="2">
    <source>
        <dbReference type="Pfam" id="PF14340"/>
    </source>
</evidence>
<gene>
    <name evidence="3" type="ordered locus">Suden_0153</name>
</gene>
<evidence type="ECO:0000313" key="4">
    <source>
        <dbReference type="Proteomes" id="UP000002714"/>
    </source>
</evidence>
<protein>
    <recommendedName>
        <fullName evidence="2">DUF4395 domain-containing protein</fullName>
    </recommendedName>
</protein>
<keyword evidence="4" id="KW-1185">Reference proteome</keyword>
<evidence type="ECO:0000256" key="1">
    <source>
        <dbReference type="SAM" id="Phobius"/>
    </source>
</evidence>
<feature type="transmembrane region" description="Helical" evidence="1">
    <location>
        <begin position="27"/>
        <end position="49"/>
    </location>
</feature>
<feature type="domain" description="DUF4395" evidence="2">
    <location>
        <begin position="16"/>
        <end position="144"/>
    </location>
</feature>
<accession>Q30U97</accession>
<dbReference type="Proteomes" id="UP000002714">
    <property type="component" value="Chromosome"/>
</dbReference>
<name>Q30U97_SULDN</name>
<feature type="transmembrane region" description="Helical" evidence="1">
    <location>
        <begin position="55"/>
        <end position="77"/>
    </location>
</feature>
<keyword evidence="1" id="KW-0472">Membrane</keyword>
<sequence>MGVCMTQIKLKTLNIIDENQTRMHAGLVVLILIAYMASGNLSFIYMLIYDFFARIYVTSLISPLYLLSKGLVNLIGLKQRFSEESAKEFASHIGLMIIFVALYAELLNWTSFSYMLITFFGVWKTFEATKDICFACKLYELLVRKNIRVESL</sequence>
<dbReference type="AlphaFoldDB" id="Q30U97"/>
<keyword evidence="1" id="KW-0812">Transmembrane</keyword>
<feature type="transmembrane region" description="Helical" evidence="1">
    <location>
        <begin position="89"/>
        <end position="106"/>
    </location>
</feature>
<dbReference type="InterPro" id="IPR025508">
    <property type="entry name" value="DUF4395"/>
</dbReference>
<proteinExistence type="predicted"/>
<organism evidence="3 4">
    <name type="scientific">Sulfurimonas denitrificans (strain ATCC 33889 / DSM 1251)</name>
    <name type="common">Thiomicrospira denitrificans (strain ATCC 33889 / DSM 1251)</name>
    <dbReference type="NCBI Taxonomy" id="326298"/>
    <lineage>
        <taxon>Bacteria</taxon>
        <taxon>Pseudomonadati</taxon>
        <taxon>Campylobacterota</taxon>
        <taxon>Epsilonproteobacteria</taxon>
        <taxon>Campylobacterales</taxon>
        <taxon>Sulfurimonadaceae</taxon>
        <taxon>Sulfurimonas</taxon>
    </lineage>
</organism>
<dbReference type="KEGG" id="tdn:Suden_0153"/>
<dbReference type="EMBL" id="CP000153">
    <property type="protein sequence ID" value="ABB43434.1"/>
    <property type="molecule type" value="Genomic_DNA"/>
</dbReference>
<reference evidence="3 4" key="1">
    <citation type="journal article" date="2008" name="Appl. Environ. Microbiol.">
        <title>Genome of the epsilonproteobacterial chemolithoautotroph Sulfurimonas denitrificans.</title>
        <authorList>
            <person name="Sievert S.M."/>
            <person name="Scott K.M."/>
            <person name="Klotz M.G."/>
            <person name="Chain P.S.G."/>
            <person name="Hauser L.J."/>
            <person name="Hemp J."/>
            <person name="Huegler M."/>
            <person name="Land M."/>
            <person name="Lapidus A."/>
            <person name="Larimer F.W."/>
            <person name="Lucas S."/>
            <person name="Malfatti S.A."/>
            <person name="Meyer F."/>
            <person name="Paulsen I.T."/>
            <person name="Ren Q."/>
            <person name="Simon J."/>
            <person name="Bailey K."/>
            <person name="Diaz E."/>
            <person name="Fitzpatrick K.A."/>
            <person name="Glover B."/>
            <person name="Gwatney N."/>
            <person name="Korajkic A."/>
            <person name="Long A."/>
            <person name="Mobberley J.M."/>
            <person name="Pantry S.N."/>
            <person name="Pazder G."/>
            <person name="Peterson S."/>
            <person name="Quintanilla J.D."/>
            <person name="Sprinkle R."/>
            <person name="Stephens J."/>
            <person name="Thomas P."/>
            <person name="Vaughn R."/>
            <person name="Weber M.J."/>
            <person name="Wooten L.L."/>
        </authorList>
    </citation>
    <scope>NUCLEOTIDE SEQUENCE [LARGE SCALE GENOMIC DNA]</scope>
    <source>
        <strain evidence="4">ATCC 33889 / DSM 1251</strain>
    </source>
</reference>
<evidence type="ECO:0000313" key="3">
    <source>
        <dbReference type="EMBL" id="ABB43434.1"/>
    </source>
</evidence>
<keyword evidence="1" id="KW-1133">Transmembrane helix</keyword>
<dbReference type="STRING" id="326298.Suden_0153"/>
<dbReference type="Pfam" id="PF14340">
    <property type="entry name" value="DUF4395"/>
    <property type="match status" value="1"/>
</dbReference>